<evidence type="ECO:0000313" key="8">
    <source>
        <dbReference type="EMBL" id="MEQ2247385.1"/>
    </source>
</evidence>
<keyword evidence="5" id="KW-0834">Unfolded protein response</keyword>
<dbReference type="PANTHER" id="PTHR45679:SF5">
    <property type="entry name" value="ER DEGRADATION-ENHANCING ALPHA-MANNOSIDASE-LIKE PROTEIN 1"/>
    <property type="match status" value="1"/>
</dbReference>
<dbReference type="EC" id="3.2.1.-" evidence="6"/>
<dbReference type="PANTHER" id="PTHR45679">
    <property type="entry name" value="ER DEGRADATION-ENHANCING ALPHA-MANNOSIDASE-LIKE PROTEIN 2"/>
    <property type="match status" value="1"/>
</dbReference>
<dbReference type="PRINTS" id="PR00747">
    <property type="entry name" value="GLYHDRLASE47"/>
</dbReference>
<accession>A0ABV0USH3</accession>
<keyword evidence="7" id="KW-1133">Transmembrane helix</keyword>
<comment type="similarity">
    <text evidence="2 6">Belongs to the glycosyl hydrolase 47 family.</text>
</comment>
<dbReference type="InterPro" id="IPR012341">
    <property type="entry name" value="6hp_glycosidase-like_sf"/>
</dbReference>
<keyword evidence="9" id="KW-1185">Reference proteome</keyword>
<evidence type="ECO:0000256" key="3">
    <source>
        <dbReference type="ARBA" id="ARBA00022824"/>
    </source>
</evidence>
<keyword evidence="7" id="KW-0812">Transmembrane</keyword>
<gene>
    <name evidence="8" type="ORF">ILYODFUR_008837</name>
</gene>
<dbReference type="Gene3D" id="1.50.10.10">
    <property type="match status" value="1"/>
</dbReference>
<dbReference type="InterPro" id="IPR044674">
    <property type="entry name" value="EDEM1/2/3"/>
</dbReference>
<organism evidence="8 9">
    <name type="scientific">Ilyodon furcidens</name>
    <name type="common">goldbreast splitfin</name>
    <dbReference type="NCBI Taxonomy" id="33524"/>
    <lineage>
        <taxon>Eukaryota</taxon>
        <taxon>Metazoa</taxon>
        <taxon>Chordata</taxon>
        <taxon>Craniata</taxon>
        <taxon>Vertebrata</taxon>
        <taxon>Euteleostomi</taxon>
        <taxon>Actinopterygii</taxon>
        <taxon>Neopterygii</taxon>
        <taxon>Teleostei</taxon>
        <taxon>Neoteleostei</taxon>
        <taxon>Acanthomorphata</taxon>
        <taxon>Ovalentaria</taxon>
        <taxon>Atherinomorphae</taxon>
        <taxon>Cyprinodontiformes</taxon>
        <taxon>Goodeidae</taxon>
        <taxon>Ilyodon</taxon>
    </lineage>
</organism>
<dbReference type="Pfam" id="PF01532">
    <property type="entry name" value="Glyco_hydro_47"/>
    <property type="match status" value="1"/>
</dbReference>
<keyword evidence="6" id="KW-0326">Glycosidase</keyword>
<keyword evidence="7" id="KW-0472">Membrane</keyword>
<keyword evidence="3" id="KW-0256">Endoplasmic reticulum</keyword>
<dbReference type="EMBL" id="JAHRIQ010081702">
    <property type="protein sequence ID" value="MEQ2247385.1"/>
    <property type="molecule type" value="Genomic_DNA"/>
</dbReference>
<dbReference type="SUPFAM" id="SSF48225">
    <property type="entry name" value="Seven-hairpin glycosidases"/>
    <property type="match status" value="1"/>
</dbReference>
<evidence type="ECO:0000256" key="7">
    <source>
        <dbReference type="SAM" id="Phobius"/>
    </source>
</evidence>
<evidence type="ECO:0000256" key="4">
    <source>
        <dbReference type="ARBA" id="ARBA00023180"/>
    </source>
</evidence>
<sequence>MQWRSIVVGLVVLRLSVNWVLWLAFGLGLDVSSGFNFHLGFNLHKLDLLFREEKGADSITNSWSQRIQGHKYEETASACAKIGEDSPRRSYMNLFDGNRDEYVRRYSSFPDSLRAKMKDMAKEMFYFGYENYMTYAFPEDELNPIDCEGRGPDVLNPSNININDVLGNYSLTLIDTLDTLLVLGNVTEFQRAVRLVIDTVSFDKDSTVQVFEANISRSWQMAAHTEPGSAGGFFLLKGSFFLSTVATCMLSMRDCCKVNASDCPLSLHAHPGGVNAASH</sequence>
<comment type="subcellular location">
    <subcellularLocation>
        <location evidence="1">Endoplasmic reticulum</location>
    </subcellularLocation>
</comment>
<evidence type="ECO:0000256" key="5">
    <source>
        <dbReference type="ARBA" id="ARBA00023230"/>
    </source>
</evidence>
<evidence type="ECO:0000256" key="6">
    <source>
        <dbReference type="RuleBase" id="RU361193"/>
    </source>
</evidence>
<evidence type="ECO:0000256" key="2">
    <source>
        <dbReference type="ARBA" id="ARBA00007658"/>
    </source>
</evidence>
<evidence type="ECO:0000313" key="9">
    <source>
        <dbReference type="Proteomes" id="UP001482620"/>
    </source>
</evidence>
<feature type="transmembrane region" description="Helical" evidence="7">
    <location>
        <begin position="6"/>
        <end position="29"/>
    </location>
</feature>
<reference evidence="8 9" key="1">
    <citation type="submission" date="2021-06" db="EMBL/GenBank/DDBJ databases">
        <authorList>
            <person name="Palmer J.M."/>
        </authorList>
    </citation>
    <scope>NUCLEOTIDE SEQUENCE [LARGE SCALE GENOMIC DNA]</scope>
    <source>
        <strain evidence="9">if_2019</strain>
        <tissue evidence="8">Muscle</tissue>
    </source>
</reference>
<protein>
    <recommendedName>
        <fullName evidence="6">alpha-1,2-Mannosidase</fullName>
        <ecNumber evidence="6">3.2.1.-</ecNumber>
    </recommendedName>
</protein>
<name>A0ABV0USH3_9TELE</name>
<dbReference type="Proteomes" id="UP001482620">
    <property type="component" value="Unassembled WGS sequence"/>
</dbReference>
<evidence type="ECO:0000256" key="1">
    <source>
        <dbReference type="ARBA" id="ARBA00004240"/>
    </source>
</evidence>
<dbReference type="InterPro" id="IPR001382">
    <property type="entry name" value="Glyco_hydro_47"/>
</dbReference>
<comment type="caution">
    <text evidence="8">The sequence shown here is derived from an EMBL/GenBank/DDBJ whole genome shotgun (WGS) entry which is preliminary data.</text>
</comment>
<proteinExistence type="inferred from homology"/>
<keyword evidence="4" id="KW-0325">Glycoprotein</keyword>
<dbReference type="InterPro" id="IPR036026">
    <property type="entry name" value="Seven-hairpin_glycosidases"/>
</dbReference>
<keyword evidence="6" id="KW-0378">Hydrolase</keyword>